<name>A0A523WCI0_UNCAE</name>
<reference evidence="1 2" key="1">
    <citation type="submission" date="2019-03" db="EMBL/GenBank/DDBJ databases">
        <title>Metabolic potential of uncultured bacteria and archaea associated with petroleum seepage in deep-sea sediments.</title>
        <authorList>
            <person name="Dong X."/>
            <person name="Hubert C."/>
        </authorList>
    </citation>
    <scope>NUCLEOTIDE SEQUENCE [LARGE SCALE GENOMIC DNA]</scope>
    <source>
        <strain evidence="1">E29_bin52</strain>
    </source>
</reference>
<sequence length="299" mass="32298">MGDWSKEGKSKKEQTMKKFEMKGFMAIFATGLILGLATSAFAAGKLSFGVKGGMGFMAPLIKGGDFLPEEDYNDLVDDINQDLEDTRDWAESVGGTASINLAEKITRGWDLEGHAQYKITEMFGLRGSVGYLTGMKSDFGSDLSYWDSWWGDQMTEKITVTVSASCLFISVEPVLTLPLGKFLLTLGGGPGYYMGEGSASVDQELSGVYYWGTLRDLTTDSSLSGSKIGFGGFLEAEYSTETLTMGANVGYRLTGEIETTGEARITGEEEGVPVDETEEITGKLDFSGLYALFMVGFGI</sequence>
<comment type="caution">
    <text evidence="1">The sequence shown here is derived from an EMBL/GenBank/DDBJ whole genome shotgun (WGS) entry which is preliminary data.</text>
</comment>
<gene>
    <name evidence="1" type="ORF">E3J48_00680</name>
</gene>
<evidence type="ECO:0000313" key="2">
    <source>
        <dbReference type="Proteomes" id="UP000319130"/>
    </source>
</evidence>
<accession>A0A523WCI0</accession>
<evidence type="ECO:0000313" key="1">
    <source>
        <dbReference type="EMBL" id="TET64735.1"/>
    </source>
</evidence>
<dbReference type="EMBL" id="SOIZ01000034">
    <property type="protein sequence ID" value="TET64735.1"/>
    <property type="molecule type" value="Genomic_DNA"/>
</dbReference>
<proteinExistence type="predicted"/>
<protein>
    <submittedName>
        <fullName evidence="1">Uncharacterized protein</fullName>
    </submittedName>
</protein>
<dbReference type="Proteomes" id="UP000319130">
    <property type="component" value="Unassembled WGS sequence"/>
</dbReference>
<organism evidence="1 2">
    <name type="scientific">Aerophobetes bacterium</name>
    <dbReference type="NCBI Taxonomy" id="2030807"/>
    <lineage>
        <taxon>Bacteria</taxon>
        <taxon>Candidatus Aerophobota</taxon>
    </lineage>
</organism>
<dbReference type="AlphaFoldDB" id="A0A523WCI0"/>